<proteinExistence type="predicted"/>
<evidence type="ECO:0000313" key="1">
    <source>
        <dbReference type="EMBL" id="OIQ69635.1"/>
    </source>
</evidence>
<name>A0A1J5PWF0_9ZZZZ</name>
<organism evidence="1">
    <name type="scientific">mine drainage metagenome</name>
    <dbReference type="NCBI Taxonomy" id="410659"/>
    <lineage>
        <taxon>unclassified sequences</taxon>
        <taxon>metagenomes</taxon>
        <taxon>ecological metagenomes</taxon>
    </lineage>
</organism>
<dbReference type="GO" id="GO:0019441">
    <property type="term" value="P:L-tryptophan catabolic process to kynurenine"/>
    <property type="evidence" value="ECO:0007669"/>
    <property type="project" value="InterPro"/>
</dbReference>
<protein>
    <submittedName>
        <fullName evidence="1">Kynurenine formamidase</fullName>
        <ecNumber evidence="1">3.5.1.9</ecNumber>
    </submittedName>
</protein>
<keyword evidence="1" id="KW-0378">Hydrolase</keyword>
<dbReference type="InterPro" id="IPR037175">
    <property type="entry name" value="KFase_sf"/>
</dbReference>
<dbReference type="EMBL" id="MLJW01004615">
    <property type="protein sequence ID" value="OIQ69635.1"/>
    <property type="molecule type" value="Genomic_DNA"/>
</dbReference>
<dbReference type="Pfam" id="PF04199">
    <property type="entry name" value="Cyclase"/>
    <property type="match status" value="1"/>
</dbReference>
<dbReference type="Gene3D" id="3.50.30.50">
    <property type="entry name" value="Putative cyclase"/>
    <property type="match status" value="1"/>
</dbReference>
<dbReference type="GO" id="GO:0004061">
    <property type="term" value="F:arylformamidase activity"/>
    <property type="evidence" value="ECO:0007669"/>
    <property type="project" value="UniProtKB-EC"/>
</dbReference>
<dbReference type="SUPFAM" id="SSF102198">
    <property type="entry name" value="Putative cyclase"/>
    <property type="match status" value="1"/>
</dbReference>
<dbReference type="InterPro" id="IPR007325">
    <property type="entry name" value="KFase/CYL"/>
</dbReference>
<dbReference type="AlphaFoldDB" id="A0A1J5PWF0"/>
<dbReference type="EC" id="3.5.1.9" evidence="1"/>
<accession>A0A1J5PWF0</accession>
<dbReference type="PANTHER" id="PTHR31118:SF12">
    <property type="entry name" value="CYCLASE-LIKE PROTEIN 2"/>
    <property type="match status" value="1"/>
</dbReference>
<reference evidence="1" key="1">
    <citation type="submission" date="2016-10" db="EMBL/GenBank/DDBJ databases">
        <title>Sequence of Gallionella enrichment culture.</title>
        <authorList>
            <person name="Poehlein A."/>
            <person name="Muehling M."/>
            <person name="Daniel R."/>
        </authorList>
    </citation>
    <scope>NUCLEOTIDE SEQUENCE</scope>
</reference>
<dbReference type="PANTHER" id="PTHR31118">
    <property type="entry name" value="CYCLASE-LIKE PROTEIN 2"/>
    <property type="match status" value="1"/>
</dbReference>
<gene>
    <name evidence="1" type="primary">kynB_2</name>
    <name evidence="1" type="ORF">GALL_487630</name>
</gene>
<comment type="caution">
    <text evidence="1">The sequence shown here is derived from an EMBL/GenBank/DDBJ whole genome shotgun (WGS) entry which is preliminary data.</text>
</comment>
<sequence>MTHIQPTRIVDLSKEIAYNRNDPFFMRVRIRHHAHGWAKWLVRALGLPFRLFPKDFLGWADDTITRMGVHSTTHIDAPWHYGPTDSMGNKLPAIDEMPLNLCFGPGIVFDMSHKKDGEQISPDDLRMSLQQTGAVLQPGMIALIKTGRDRYQGTRDYWKRGTGMSGPATEWLIDQGISVMGIDQWGWDLPFHDQIARSKSMNDGSKFWEGHLVGRRKPYWQMEQLRGLDQLPSHGFDVAVFPLRIKNASAAPARVVGFLYD</sequence>